<comment type="caution">
    <text evidence="2">The sequence shown here is derived from an EMBL/GenBank/DDBJ whole genome shotgun (WGS) entry which is preliminary data.</text>
</comment>
<sequence length="77" mass="8985">MKVSHHKNFQPNKDISQTKFRHQNRHIGEKSLDLNLQHKPQQEEPKGKTKGKRMGLRGHLKHPNFGLSRIQNTLGWG</sequence>
<accession>A0A540L7S5</accession>
<keyword evidence="3" id="KW-1185">Reference proteome</keyword>
<protein>
    <submittedName>
        <fullName evidence="2">Uncharacterized protein</fullName>
    </submittedName>
</protein>
<dbReference type="EMBL" id="VIEB01000717">
    <property type="protein sequence ID" value="TQD82537.1"/>
    <property type="molecule type" value="Genomic_DNA"/>
</dbReference>
<feature type="compositionally biased region" description="Basic residues" evidence="1">
    <location>
        <begin position="48"/>
        <end position="62"/>
    </location>
</feature>
<feature type="compositionally biased region" description="Polar residues" evidence="1">
    <location>
        <begin position="9"/>
        <end position="18"/>
    </location>
</feature>
<evidence type="ECO:0000313" key="3">
    <source>
        <dbReference type="Proteomes" id="UP000315295"/>
    </source>
</evidence>
<feature type="region of interest" description="Disordered" evidence="1">
    <location>
        <begin position="1"/>
        <end position="66"/>
    </location>
</feature>
<evidence type="ECO:0000313" key="2">
    <source>
        <dbReference type="EMBL" id="TQD82537.1"/>
    </source>
</evidence>
<name>A0A540L7S5_MALBA</name>
<dbReference type="AlphaFoldDB" id="A0A540L7S5"/>
<gene>
    <name evidence="2" type="ORF">C1H46_031918</name>
</gene>
<proteinExistence type="predicted"/>
<organism evidence="2 3">
    <name type="scientific">Malus baccata</name>
    <name type="common">Siberian crab apple</name>
    <name type="synonym">Pyrus baccata</name>
    <dbReference type="NCBI Taxonomy" id="106549"/>
    <lineage>
        <taxon>Eukaryota</taxon>
        <taxon>Viridiplantae</taxon>
        <taxon>Streptophyta</taxon>
        <taxon>Embryophyta</taxon>
        <taxon>Tracheophyta</taxon>
        <taxon>Spermatophyta</taxon>
        <taxon>Magnoliopsida</taxon>
        <taxon>eudicotyledons</taxon>
        <taxon>Gunneridae</taxon>
        <taxon>Pentapetalae</taxon>
        <taxon>rosids</taxon>
        <taxon>fabids</taxon>
        <taxon>Rosales</taxon>
        <taxon>Rosaceae</taxon>
        <taxon>Amygdaloideae</taxon>
        <taxon>Maleae</taxon>
        <taxon>Malus</taxon>
    </lineage>
</organism>
<dbReference type="Proteomes" id="UP000315295">
    <property type="component" value="Unassembled WGS sequence"/>
</dbReference>
<evidence type="ECO:0000256" key="1">
    <source>
        <dbReference type="SAM" id="MobiDB-lite"/>
    </source>
</evidence>
<reference evidence="2 3" key="1">
    <citation type="journal article" date="2019" name="G3 (Bethesda)">
        <title>Sequencing of a Wild Apple (Malus baccata) Genome Unravels the Differences Between Cultivated and Wild Apple Species Regarding Disease Resistance and Cold Tolerance.</title>
        <authorList>
            <person name="Chen X."/>
        </authorList>
    </citation>
    <scope>NUCLEOTIDE SEQUENCE [LARGE SCALE GENOMIC DNA]</scope>
    <source>
        <strain evidence="3">cv. Shandingzi</strain>
        <tissue evidence="2">Leaves</tissue>
    </source>
</reference>